<comment type="subunit">
    <text evidence="4">Hexamer formed by 3 homodimers.</text>
</comment>
<sequence length="311" mass="32569">MNLAIETIRAAVRAALAEDHAESDVTTEWSVPSDVRVEAVMIAKQAGRVAGLPVMEGVYDAIDASVAVRAAVVDGDEVRPGQVLAWVSGPARSIITGERAALNFVQRMSGIATLTSAFVTAIGDHDVKLLDTRKTAPGLRALDKYAVTCGGGTNHRLDLNAMVLLKENHLAAAGGVRPAVRSVRDGMAATGRHLAVEVEVTTLAEAYEAMDCQVEWIMLDNMSVDVMRSVVEQRDASGSDCRLEASGTINLETVADIAASGVDALSVGALTHSAPALDISLLISPFEQSDHRGGRSTANGSVTVSSRATNL</sequence>
<evidence type="ECO:0000256" key="13">
    <source>
        <dbReference type="PIRNR" id="PIRNR006250"/>
    </source>
</evidence>
<feature type="domain" description="Quinolinate phosphoribosyl transferase N-terminal" evidence="16">
    <location>
        <begin position="24"/>
        <end position="109"/>
    </location>
</feature>
<dbReference type="GO" id="GO:0005737">
    <property type="term" value="C:cytoplasm"/>
    <property type="evidence" value="ECO:0007669"/>
    <property type="project" value="TreeGrafter"/>
</dbReference>
<evidence type="ECO:0000256" key="10">
    <source>
        <dbReference type="ARBA" id="ARBA00033102"/>
    </source>
</evidence>
<comment type="catalytic activity">
    <reaction evidence="11">
        <text>nicotinate beta-D-ribonucleotide + CO2 + diphosphate = quinolinate + 5-phospho-alpha-D-ribose 1-diphosphate + 2 H(+)</text>
        <dbReference type="Rhea" id="RHEA:12733"/>
        <dbReference type="ChEBI" id="CHEBI:15378"/>
        <dbReference type="ChEBI" id="CHEBI:16526"/>
        <dbReference type="ChEBI" id="CHEBI:29959"/>
        <dbReference type="ChEBI" id="CHEBI:33019"/>
        <dbReference type="ChEBI" id="CHEBI:57502"/>
        <dbReference type="ChEBI" id="CHEBI:58017"/>
        <dbReference type="EC" id="2.4.2.19"/>
    </reaction>
</comment>
<proteinExistence type="inferred from homology"/>
<evidence type="ECO:0000256" key="4">
    <source>
        <dbReference type="ARBA" id="ARBA00011218"/>
    </source>
</evidence>
<dbReference type="InterPro" id="IPR013785">
    <property type="entry name" value="Aldolase_TIM"/>
</dbReference>
<dbReference type="FunFam" id="3.90.1170.20:FF:000001">
    <property type="entry name" value="Nicotinate-nucleotide diphosphorylase (Carboxylating)"/>
    <property type="match status" value="1"/>
</dbReference>
<dbReference type="InterPro" id="IPR036068">
    <property type="entry name" value="Nicotinate_pribotase-like_C"/>
</dbReference>
<evidence type="ECO:0000259" key="16">
    <source>
        <dbReference type="Pfam" id="PF02749"/>
    </source>
</evidence>
<dbReference type="SUPFAM" id="SSF54675">
    <property type="entry name" value="Nicotinate/Quinolinate PRTase N-terminal domain-like"/>
    <property type="match status" value="1"/>
</dbReference>
<evidence type="ECO:0000256" key="8">
    <source>
        <dbReference type="ARBA" id="ARBA00022676"/>
    </source>
</evidence>
<dbReference type="PANTHER" id="PTHR32179:SF3">
    <property type="entry name" value="NICOTINATE-NUCLEOTIDE PYROPHOSPHORYLASE [CARBOXYLATING]"/>
    <property type="match status" value="1"/>
</dbReference>
<dbReference type="GO" id="GO:0034213">
    <property type="term" value="P:quinolinate catabolic process"/>
    <property type="evidence" value="ECO:0007669"/>
    <property type="project" value="TreeGrafter"/>
</dbReference>
<evidence type="ECO:0000256" key="14">
    <source>
        <dbReference type="SAM" id="MobiDB-lite"/>
    </source>
</evidence>
<dbReference type="CDD" id="cd01572">
    <property type="entry name" value="QPRTase"/>
    <property type="match status" value="1"/>
</dbReference>
<evidence type="ECO:0000256" key="7">
    <source>
        <dbReference type="ARBA" id="ARBA00022642"/>
    </source>
</evidence>
<comment type="caution">
    <text evidence="17">The sequence shown here is derived from an EMBL/GenBank/DDBJ whole genome shotgun (WGS) entry which is preliminary data.</text>
</comment>
<feature type="compositionally biased region" description="Polar residues" evidence="14">
    <location>
        <begin position="296"/>
        <end position="311"/>
    </location>
</feature>
<evidence type="ECO:0000256" key="5">
    <source>
        <dbReference type="ARBA" id="ARBA00011944"/>
    </source>
</evidence>
<feature type="region of interest" description="Disordered" evidence="14">
    <location>
        <begin position="289"/>
        <end position="311"/>
    </location>
</feature>
<keyword evidence="8 13" id="KW-0328">Glycosyltransferase</keyword>
<keyword evidence="9 13" id="KW-0808">Transferase</keyword>
<evidence type="ECO:0000256" key="9">
    <source>
        <dbReference type="ARBA" id="ARBA00022679"/>
    </source>
</evidence>
<dbReference type="InterPro" id="IPR037128">
    <property type="entry name" value="Quinolinate_PRibosylTase_N_sf"/>
</dbReference>
<evidence type="ECO:0000313" key="18">
    <source>
        <dbReference type="Proteomes" id="UP000294225"/>
    </source>
</evidence>
<dbReference type="InterPro" id="IPR004393">
    <property type="entry name" value="NadC"/>
</dbReference>
<dbReference type="PIRSF" id="PIRSF006250">
    <property type="entry name" value="NadC_ModD"/>
    <property type="match status" value="1"/>
</dbReference>
<accession>A0A4R0IIF6</accession>
<dbReference type="EC" id="2.4.2.19" evidence="5"/>
<gene>
    <name evidence="17" type="primary">nadC</name>
    <name evidence="17" type="ORF">E0H92_34155</name>
</gene>
<dbReference type="InterPro" id="IPR022412">
    <property type="entry name" value="Quinolinate_PRibosylTrfase_N"/>
</dbReference>
<dbReference type="Pfam" id="PF01729">
    <property type="entry name" value="QRPTase_C"/>
    <property type="match status" value="1"/>
</dbReference>
<dbReference type="InterPro" id="IPR002638">
    <property type="entry name" value="Quinolinate_PRibosylTrfase_C"/>
</dbReference>
<dbReference type="Gene3D" id="3.20.20.70">
    <property type="entry name" value="Aldolase class I"/>
    <property type="match status" value="1"/>
</dbReference>
<dbReference type="EMBL" id="SJKC01000005">
    <property type="protein sequence ID" value="TCC33191.1"/>
    <property type="molecule type" value="Genomic_DNA"/>
</dbReference>
<organism evidence="17 18">
    <name type="scientific">Kribbella speibonae</name>
    <dbReference type="NCBI Taxonomy" id="1572660"/>
    <lineage>
        <taxon>Bacteria</taxon>
        <taxon>Bacillati</taxon>
        <taxon>Actinomycetota</taxon>
        <taxon>Actinomycetes</taxon>
        <taxon>Propionibacteriales</taxon>
        <taxon>Kribbellaceae</taxon>
        <taxon>Kribbella</taxon>
    </lineage>
</organism>
<dbReference type="AlphaFoldDB" id="A0A4R0IIF6"/>
<comment type="pathway">
    <text evidence="2">Cofactor biosynthesis; NAD(+) biosynthesis; nicotinate D-ribonucleotide from quinolinate: step 1/1.</text>
</comment>
<feature type="domain" description="Quinolinate phosphoribosyl transferase C-terminal" evidence="15">
    <location>
        <begin position="111"/>
        <end position="281"/>
    </location>
</feature>
<evidence type="ECO:0000256" key="12">
    <source>
        <dbReference type="ARBA" id="ARBA00069173"/>
    </source>
</evidence>
<dbReference type="FunFam" id="3.20.20.70:FF:000030">
    <property type="entry name" value="Nicotinate-nucleotide pyrophosphorylase, carboxylating"/>
    <property type="match status" value="1"/>
</dbReference>
<keyword evidence="7" id="KW-0662">Pyridine nucleotide biosynthesis</keyword>
<evidence type="ECO:0000259" key="15">
    <source>
        <dbReference type="Pfam" id="PF01729"/>
    </source>
</evidence>
<dbReference type="Proteomes" id="UP000294225">
    <property type="component" value="Unassembled WGS sequence"/>
</dbReference>
<dbReference type="GO" id="GO:0009435">
    <property type="term" value="P:NAD+ biosynthetic process"/>
    <property type="evidence" value="ECO:0007669"/>
    <property type="project" value="UniProtKB-UniPathway"/>
</dbReference>
<dbReference type="SUPFAM" id="SSF51690">
    <property type="entry name" value="Nicotinate/Quinolinate PRTase C-terminal domain-like"/>
    <property type="match status" value="1"/>
</dbReference>
<name>A0A4R0IIF6_9ACTN</name>
<protein>
    <recommendedName>
        <fullName evidence="6">Nicotinate-nucleotide pyrophosphorylase [carboxylating]</fullName>
        <ecNumber evidence="5">2.4.2.19</ecNumber>
    </recommendedName>
    <alternativeName>
        <fullName evidence="12">Probable nicotinate-nucleotide pyrophosphorylase [carboxylating]</fullName>
    </alternativeName>
    <alternativeName>
        <fullName evidence="10">Quinolinate phosphoribosyltransferase [decarboxylating]</fullName>
    </alternativeName>
</protein>
<dbReference type="Pfam" id="PF02749">
    <property type="entry name" value="QRPTase_N"/>
    <property type="match status" value="1"/>
</dbReference>
<evidence type="ECO:0000256" key="3">
    <source>
        <dbReference type="ARBA" id="ARBA00009400"/>
    </source>
</evidence>
<evidence type="ECO:0000256" key="11">
    <source>
        <dbReference type="ARBA" id="ARBA00047445"/>
    </source>
</evidence>
<evidence type="ECO:0000256" key="2">
    <source>
        <dbReference type="ARBA" id="ARBA00004893"/>
    </source>
</evidence>
<dbReference type="PANTHER" id="PTHR32179">
    <property type="entry name" value="NICOTINATE-NUCLEOTIDE PYROPHOSPHORYLASE [CARBOXYLATING]"/>
    <property type="match status" value="1"/>
</dbReference>
<evidence type="ECO:0000256" key="1">
    <source>
        <dbReference type="ARBA" id="ARBA00003237"/>
    </source>
</evidence>
<evidence type="ECO:0000256" key="6">
    <source>
        <dbReference type="ARBA" id="ARBA00020990"/>
    </source>
</evidence>
<comment type="similarity">
    <text evidence="3 13">Belongs to the NadC/ModD family.</text>
</comment>
<dbReference type="UniPathway" id="UPA00253">
    <property type="reaction ID" value="UER00331"/>
</dbReference>
<reference evidence="17 18" key="1">
    <citation type="submission" date="2019-02" db="EMBL/GenBank/DDBJ databases">
        <title>Kribbella capetownensis sp. nov. and Kribbella speibonae sp. nov., isolated from soil.</title>
        <authorList>
            <person name="Curtis S.M."/>
            <person name="Norton I."/>
            <person name="Everest G.J."/>
            <person name="Meyers P.R."/>
        </authorList>
    </citation>
    <scope>NUCLEOTIDE SEQUENCE [LARGE SCALE GENOMIC DNA]</scope>
    <source>
        <strain evidence="17 18">YM55</strain>
    </source>
</reference>
<dbReference type="NCBIfam" id="TIGR00078">
    <property type="entry name" value="nadC"/>
    <property type="match status" value="1"/>
</dbReference>
<evidence type="ECO:0000313" key="17">
    <source>
        <dbReference type="EMBL" id="TCC33191.1"/>
    </source>
</evidence>
<dbReference type="InterPro" id="IPR027277">
    <property type="entry name" value="NadC/ModD"/>
</dbReference>
<comment type="function">
    <text evidence="1">Involved in the catabolism of quinolinic acid (QA).</text>
</comment>
<dbReference type="Gene3D" id="3.90.1170.20">
    <property type="entry name" value="Quinolinate phosphoribosyl transferase, N-terminal domain"/>
    <property type="match status" value="1"/>
</dbReference>
<dbReference type="GO" id="GO:0004514">
    <property type="term" value="F:nicotinate-nucleotide diphosphorylase (carboxylating) activity"/>
    <property type="evidence" value="ECO:0007669"/>
    <property type="project" value="UniProtKB-EC"/>
</dbReference>